<name>A0ABD0WIG7_UMBPY</name>
<evidence type="ECO:0000313" key="2">
    <source>
        <dbReference type="Proteomes" id="UP001557470"/>
    </source>
</evidence>
<dbReference type="EMBL" id="JAGEUA010000006">
    <property type="protein sequence ID" value="KAL0973025.1"/>
    <property type="molecule type" value="Genomic_DNA"/>
</dbReference>
<gene>
    <name evidence="1" type="ORF">UPYG_G00197890</name>
</gene>
<organism evidence="1 2">
    <name type="scientific">Umbra pygmaea</name>
    <name type="common">Eastern mudminnow</name>
    <dbReference type="NCBI Taxonomy" id="75934"/>
    <lineage>
        <taxon>Eukaryota</taxon>
        <taxon>Metazoa</taxon>
        <taxon>Chordata</taxon>
        <taxon>Craniata</taxon>
        <taxon>Vertebrata</taxon>
        <taxon>Euteleostomi</taxon>
        <taxon>Actinopterygii</taxon>
        <taxon>Neopterygii</taxon>
        <taxon>Teleostei</taxon>
        <taxon>Protacanthopterygii</taxon>
        <taxon>Esociformes</taxon>
        <taxon>Umbridae</taxon>
        <taxon>Umbra</taxon>
    </lineage>
</organism>
<dbReference type="Proteomes" id="UP001557470">
    <property type="component" value="Unassembled WGS sequence"/>
</dbReference>
<reference evidence="1 2" key="1">
    <citation type="submission" date="2024-06" db="EMBL/GenBank/DDBJ databases">
        <authorList>
            <person name="Pan Q."/>
            <person name="Wen M."/>
            <person name="Jouanno E."/>
            <person name="Zahm M."/>
            <person name="Klopp C."/>
            <person name="Cabau C."/>
            <person name="Louis A."/>
            <person name="Berthelot C."/>
            <person name="Parey E."/>
            <person name="Roest Crollius H."/>
            <person name="Montfort J."/>
            <person name="Robinson-Rechavi M."/>
            <person name="Bouchez O."/>
            <person name="Lampietro C."/>
            <person name="Lopez Roques C."/>
            <person name="Donnadieu C."/>
            <person name="Postlethwait J."/>
            <person name="Bobe J."/>
            <person name="Verreycken H."/>
            <person name="Guiguen Y."/>
        </authorList>
    </citation>
    <scope>NUCLEOTIDE SEQUENCE [LARGE SCALE GENOMIC DNA]</scope>
    <source>
        <strain evidence="1">Up_M1</strain>
        <tissue evidence="1">Testis</tissue>
    </source>
</reference>
<dbReference type="AlphaFoldDB" id="A0ABD0WIG7"/>
<proteinExistence type="predicted"/>
<comment type="caution">
    <text evidence="1">The sequence shown here is derived from an EMBL/GenBank/DDBJ whole genome shotgun (WGS) entry which is preliminary data.</text>
</comment>
<accession>A0ABD0WIG7</accession>
<evidence type="ECO:0000313" key="1">
    <source>
        <dbReference type="EMBL" id="KAL0973025.1"/>
    </source>
</evidence>
<sequence length="111" mass="12570">MAKIKDFHFERPLGKEASQSCIHVISILKRSTDTLYTRCTSCLSFPTRQQLSYSLPVRCPTLFQRCYFIAVYCHAVRPSLPTLRSTVSHKSILSTPPSNLAFLRTAQPGIH</sequence>
<keyword evidence="2" id="KW-1185">Reference proteome</keyword>
<protein>
    <submittedName>
        <fullName evidence="1">Uncharacterized protein</fullName>
    </submittedName>
</protein>